<reference evidence="1" key="1">
    <citation type="submission" date="2014-09" db="EMBL/GenBank/DDBJ databases">
        <authorList>
            <person name="Magalhaes I.L.F."/>
            <person name="Oliveira U."/>
            <person name="Santos F.R."/>
            <person name="Vidigal T.H.D.A."/>
            <person name="Brescovit A.D."/>
            <person name="Santos A.J."/>
        </authorList>
    </citation>
    <scope>NUCLEOTIDE SEQUENCE</scope>
    <source>
        <tissue evidence="1">Shoot tissue taken approximately 20 cm above the soil surface</tissue>
    </source>
</reference>
<name>A0A0A9FQE7_ARUDO</name>
<accession>A0A0A9FQE7</accession>
<reference evidence="1" key="2">
    <citation type="journal article" date="2015" name="Data Brief">
        <title>Shoot transcriptome of the giant reed, Arundo donax.</title>
        <authorList>
            <person name="Barrero R.A."/>
            <person name="Guerrero F.D."/>
            <person name="Moolhuijzen P."/>
            <person name="Goolsby J.A."/>
            <person name="Tidwell J."/>
            <person name="Bellgard S.E."/>
            <person name="Bellgard M.I."/>
        </authorList>
    </citation>
    <scope>NUCLEOTIDE SEQUENCE</scope>
    <source>
        <tissue evidence="1">Shoot tissue taken approximately 20 cm above the soil surface</tissue>
    </source>
</reference>
<proteinExistence type="predicted"/>
<sequence length="43" mass="5124">MHIEKIARVTILSTTKIIHLYSRPTIVNYYNYCSFNKCACHNY</sequence>
<evidence type="ECO:0000313" key="1">
    <source>
        <dbReference type="EMBL" id="JAE13489.1"/>
    </source>
</evidence>
<organism evidence="1">
    <name type="scientific">Arundo donax</name>
    <name type="common">Giant reed</name>
    <name type="synonym">Donax arundinaceus</name>
    <dbReference type="NCBI Taxonomy" id="35708"/>
    <lineage>
        <taxon>Eukaryota</taxon>
        <taxon>Viridiplantae</taxon>
        <taxon>Streptophyta</taxon>
        <taxon>Embryophyta</taxon>
        <taxon>Tracheophyta</taxon>
        <taxon>Spermatophyta</taxon>
        <taxon>Magnoliopsida</taxon>
        <taxon>Liliopsida</taxon>
        <taxon>Poales</taxon>
        <taxon>Poaceae</taxon>
        <taxon>PACMAD clade</taxon>
        <taxon>Arundinoideae</taxon>
        <taxon>Arundineae</taxon>
        <taxon>Arundo</taxon>
    </lineage>
</organism>
<dbReference type="EMBL" id="GBRH01184407">
    <property type="protein sequence ID" value="JAE13489.1"/>
    <property type="molecule type" value="Transcribed_RNA"/>
</dbReference>
<protein>
    <submittedName>
        <fullName evidence="1">Uncharacterized protein</fullName>
    </submittedName>
</protein>
<dbReference type="AlphaFoldDB" id="A0A0A9FQE7"/>